<sequence>MKLINMMLNKNMINVLKITNLLIEILLVSFLFLLGIAGGHYQINNFIIEAFILLVSSVIAFVFFKKTNIFLKGINYLGLTVSLILIILILNNFINFGNPRKLIFLTFIKLMMCISILVNMTLILIKLNKK</sequence>
<keyword evidence="1" id="KW-1133">Transmembrane helix</keyword>
<reference evidence="2" key="1">
    <citation type="submission" date="2022-07" db="EMBL/GenBank/DDBJ databases">
        <title>Taxonomy of Novel Oxalotrophic and Methylotrophic Bacteria.</title>
        <authorList>
            <person name="Sahin N."/>
            <person name="Tani A."/>
        </authorList>
    </citation>
    <scope>NUCLEOTIDE SEQUENCE</scope>
    <source>
        <strain evidence="2">Y10</strain>
    </source>
</reference>
<accession>A0ABQ5MG85</accession>
<organism evidence="2 3">
    <name type="scientific">Neptunitalea lumnitzerae</name>
    <dbReference type="NCBI Taxonomy" id="2965509"/>
    <lineage>
        <taxon>Bacteria</taxon>
        <taxon>Pseudomonadati</taxon>
        <taxon>Bacteroidota</taxon>
        <taxon>Flavobacteriia</taxon>
        <taxon>Flavobacteriales</taxon>
        <taxon>Flavobacteriaceae</taxon>
        <taxon>Neptunitalea</taxon>
    </lineage>
</organism>
<keyword evidence="1" id="KW-0812">Transmembrane</keyword>
<feature type="transmembrane region" description="Helical" evidence="1">
    <location>
        <begin position="46"/>
        <end position="64"/>
    </location>
</feature>
<comment type="caution">
    <text evidence="2">The sequence shown here is derived from an EMBL/GenBank/DDBJ whole genome shotgun (WGS) entry which is preliminary data.</text>
</comment>
<dbReference type="Proteomes" id="UP001143543">
    <property type="component" value="Unassembled WGS sequence"/>
</dbReference>
<protein>
    <submittedName>
        <fullName evidence="2">Uncharacterized protein</fullName>
    </submittedName>
</protein>
<dbReference type="EMBL" id="BRVO01000001">
    <property type="protein sequence ID" value="GLB48418.1"/>
    <property type="molecule type" value="Genomic_DNA"/>
</dbReference>
<keyword evidence="1" id="KW-0472">Membrane</keyword>
<name>A0ABQ5MG85_9FLAO</name>
<keyword evidence="3" id="KW-1185">Reference proteome</keyword>
<feature type="transmembrane region" description="Helical" evidence="1">
    <location>
        <begin position="21"/>
        <end position="40"/>
    </location>
</feature>
<evidence type="ECO:0000313" key="2">
    <source>
        <dbReference type="EMBL" id="GLB48418.1"/>
    </source>
</evidence>
<feature type="transmembrane region" description="Helical" evidence="1">
    <location>
        <begin position="76"/>
        <end position="96"/>
    </location>
</feature>
<feature type="transmembrane region" description="Helical" evidence="1">
    <location>
        <begin position="102"/>
        <end position="125"/>
    </location>
</feature>
<gene>
    <name evidence="2" type="ORF">Y10_07860</name>
</gene>
<proteinExistence type="predicted"/>
<evidence type="ECO:0000313" key="3">
    <source>
        <dbReference type="Proteomes" id="UP001143543"/>
    </source>
</evidence>
<evidence type="ECO:0000256" key="1">
    <source>
        <dbReference type="SAM" id="Phobius"/>
    </source>
</evidence>